<dbReference type="GO" id="GO:0006887">
    <property type="term" value="P:exocytosis"/>
    <property type="evidence" value="ECO:0007669"/>
    <property type="project" value="UniProtKB-KW"/>
</dbReference>
<feature type="compositionally biased region" description="Basic and acidic residues" evidence="5">
    <location>
        <begin position="383"/>
        <end position="392"/>
    </location>
</feature>
<accession>A0A1G4JLG1</accession>
<dbReference type="InterPro" id="IPR019160">
    <property type="entry name" value="Sec3_CC"/>
</dbReference>
<dbReference type="Pfam" id="PF15277">
    <property type="entry name" value="Sec3-PIP2_bind"/>
    <property type="match status" value="1"/>
</dbReference>
<organism evidence="7 8">
    <name type="scientific">Lachancea mirantina</name>
    <dbReference type="NCBI Taxonomy" id="1230905"/>
    <lineage>
        <taxon>Eukaryota</taxon>
        <taxon>Fungi</taxon>
        <taxon>Dikarya</taxon>
        <taxon>Ascomycota</taxon>
        <taxon>Saccharomycotina</taxon>
        <taxon>Saccharomycetes</taxon>
        <taxon>Saccharomycetales</taxon>
        <taxon>Saccharomycetaceae</taxon>
        <taxon>Lachancea</taxon>
    </lineage>
</organism>
<dbReference type="GO" id="GO:0000145">
    <property type="term" value="C:exocyst"/>
    <property type="evidence" value="ECO:0007669"/>
    <property type="project" value="InterPro"/>
</dbReference>
<dbReference type="Pfam" id="PF20654">
    <property type="entry name" value="Sec3_C-term"/>
    <property type="match status" value="1"/>
</dbReference>
<evidence type="ECO:0000256" key="1">
    <source>
        <dbReference type="ARBA" id="ARBA00006518"/>
    </source>
</evidence>
<dbReference type="PANTHER" id="PTHR16092">
    <property type="entry name" value="SEC3/SYNTAXIN-RELATED"/>
    <property type="match status" value="1"/>
</dbReference>
<dbReference type="InterPro" id="IPR028258">
    <property type="entry name" value="Sec3-PIP2_bind"/>
</dbReference>
<evidence type="ECO:0000313" key="7">
    <source>
        <dbReference type="EMBL" id="SCU91450.1"/>
    </source>
</evidence>
<dbReference type="GO" id="GO:0005546">
    <property type="term" value="F:phosphatidylinositol-4,5-bisphosphate binding"/>
    <property type="evidence" value="ECO:0007669"/>
    <property type="project" value="TreeGrafter"/>
</dbReference>
<sequence length="1242" mass="141076">MLSKKSPFKILSHSRSGSADESGVSSFHKRSVSAGSHGPPVSGHQRNVSRSSNTSTNSNFLAEQYERDRRGIIQSCFEPKSHENNGQPTETYVTHVRVIEDGRYPSSRPPANSPLTNKKKRVLIIGCRTDAGGMQLHKARENANGGFQIGRTWDLRELASIERDRHQDEGFIFAMGKKYYWETNSAKERTVFIKSVVKIFMDNSGGHVPELLNWDLGLFYLDESSYQRAVVRQPSKKQKPAESLLDSGNRTMNSERSSHSGSGSINGRQQLSDNRKERRPLQARSGSTREKPHQPIIFPAERSHRNDSQVAEPIAPRRSSPKKWEENHGSSNNRDSEQNGVKETAETSSNTQNIKQQPVSLYEAAPSSLVESNPSLPSATSYGREETAEERHDASNFLADLNAALTPEPQLDLKKNQIHKGRSETPPSASIDVEEDDDHKDDDHEDDDDDFAEMYKSSSESEEDLNAELSLDSEVKDLSFEKDDEVRYSGVFNEEEYHEYHEVSTITEEPFLPTKFDHVDEHLREINETSESVDTQGILEILDDLNWEVDGDPERLLLKLHNCMSVTAYELNQEMLHLSTQSKDRSVSKMKVQAECDKLDPSMSFFVMEMSTLSRDIEFVESQNNGLQIETSNKKMLWRELTDILNSVSIDEKTLSNFLSLPISERSLESLEKTLGSLFVAVKAIYGDDQEKDNSLENMKALKERRQTYEKVAKLFVRRAEAEMEKKIANLGSASVSNEQLENMLSRMLIYSSLVLFCKGILPNSYQEIVFKWNERLALIYGSKLEPFLADMDQVLNNGKLLIMNEKSNEMSRLIKCWENFKASKTVKRELPVEMPLLRTLFSTMDGMNELCVTYRNFIGDFFQVGSEFDFVTYIERYPELSQRIKDLHDIQPMESDRNAAIEKGHLTSTTFQPFFNSYSEKLGAFASNNFTLGPAVLLKIEKFLRNVVSSNQEFLITVYSKVFNKVEQDWQAVLGECAIQVERNSSNNTSIGISPFVAEFTYFVKAVEDCQFSVLQQLKIDDTQCADSLGAISSAYETYGKAIIVCLDKFSSPQRNQQQSLIDEESKVTLVGMLFDCNWLVEMLSLYSNDQLTTVVTYAKQSFDANKDFYAEALLRSSMGYFYTFVVGAHDLIKAANRESADPSKWAAYSQQNLDKILEAYTSKSITELIDGLFLQLKNDLGEDSQNLGSDLRVKLWSCVQGHFVSTYLKLYTLIDRHYKGSTIKFTKNEIIMAFNKHKVD</sequence>
<dbReference type="STRING" id="1230905.A0A1G4JLG1"/>
<feature type="compositionally biased region" description="Polar residues" evidence="5">
    <location>
        <begin position="13"/>
        <end position="25"/>
    </location>
</feature>
<proteinExistence type="inferred from homology"/>
<reference evidence="7 8" key="1">
    <citation type="submission" date="2016-03" db="EMBL/GenBank/DDBJ databases">
        <authorList>
            <person name="Devillers H."/>
        </authorList>
    </citation>
    <scope>NUCLEOTIDE SEQUENCE [LARGE SCALE GENOMIC DNA]</scope>
    <source>
        <strain evidence="7">CBS 11717</strain>
    </source>
</reference>
<dbReference type="Proteomes" id="UP000191024">
    <property type="component" value="Chromosome E"/>
</dbReference>
<dbReference type="GO" id="GO:0005886">
    <property type="term" value="C:plasma membrane"/>
    <property type="evidence" value="ECO:0007669"/>
    <property type="project" value="TreeGrafter"/>
</dbReference>
<feature type="compositionally biased region" description="Acidic residues" evidence="5">
    <location>
        <begin position="432"/>
        <end position="452"/>
    </location>
</feature>
<dbReference type="OrthoDB" id="27109at2759"/>
<feature type="compositionally biased region" description="Low complexity" evidence="5">
    <location>
        <begin position="46"/>
        <end position="59"/>
    </location>
</feature>
<keyword evidence="3" id="KW-0268">Exocytosis</keyword>
<evidence type="ECO:0000313" key="8">
    <source>
        <dbReference type="Proteomes" id="UP000191024"/>
    </source>
</evidence>
<feature type="compositionally biased region" description="Polar residues" evidence="5">
    <location>
        <begin position="329"/>
        <end position="359"/>
    </location>
</feature>
<dbReference type="AlphaFoldDB" id="A0A1G4JLG1"/>
<evidence type="ECO:0000256" key="4">
    <source>
        <dbReference type="ARBA" id="ARBA00023054"/>
    </source>
</evidence>
<dbReference type="SMART" id="SM01313">
    <property type="entry name" value="Sec3-PIP2_bind"/>
    <property type="match status" value="1"/>
</dbReference>
<evidence type="ECO:0000256" key="3">
    <source>
        <dbReference type="ARBA" id="ARBA00022483"/>
    </source>
</evidence>
<feature type="region of interest" description="Disordered" evidence="5">
    <location>
        <begin position="408"/>
        <end position="467"/>
    </location>
</feature>
<comment type="similarity">
    <text evidence="1">Belongs to the SEC3 family.</text>
</comment>
<evidence type="ECO:0000259" key="6">
    <source>
        <dbReference type="SMART" id="SM01313"/>
    </source>
</evidence>
<keyword evidence="8" id="KW-1185">Reference proteome</keyword>
<dbReference type="CDD" id="cd13315">
    <property type="entry name" value="PH_Sec3"/>
    <property type="match status" value="1"/>
</dbReference>
<dbReference type="EMBL" id="LT598465">
    <property type="protein sequence ID" value="SCU91450.1"/>
    <property type="molecule type" value="Genomic_DNA"/>
</dbReference>
<keyword evidence="4" id="KW-0175">Coiled coil</keyword>
<name>A0A1G4JLG1_9SACH</name>
<keyword evidence="2" id="KW-0813">Transport</keyword>
<dbReference type="PANTHER" id="PTHR16092:SF14">
    <property type="entry name" value="EXOCYST COMPLEX COMPONENT 1 ISOFORM X1"/>
    <property type="match status" value="1"/>
</dbReference>
<gene>
    <name evidence="7" type="ORF">LAMI_0E05952G</name>
</gene>
<evidence type="ECO:0000256" key="2">
    <source>
        <dbReference type="ARBA" id="ARBA00022448"/>
    </source>
</evidence>
<dbReference type="Gene3D" id="2.30.29.90">
    <property type="match status" value="1"/>
</dbReference>
<protein>
    <submittedName>
        <fullName evidence="7">LAMI_0E05952g1_1</fullName>
    </submittedName>
</protein>
<feature type="compositionally biased region" description="Polar residues" evidence="5">
    <location>
        <begin position="369"/>
        <end position="381"/>
    </location>
</feature>
<feature type="region of interest" description="Disordered" evidence="5">
    <location>
        <begin position="1"/>
        <end position="63"/>
    </location>
</feature>
<dbReference type="GO" id="GO:0006893">
    <property type="term" value="P:Golgi to plasma membrane transport"/>
    <property type="evidence" value="ECO:0007669"/>
    <property type="project" value="TreeGrafter"/>
</dbReference>
<feature type="region of interest" description="Disordered" evidence="5">
    <location>
        <begin position="229"/>
        <end position="392"/>
    </location>
</feature>
<dbReference type="Pfam" id="PF09763">
    <property type="entry name" value="Sec3_CC"/>
    <property type="match status" value="1"/>
</dbReference>
<evidence type="ECO:0000256" key="5">
    <source>
        <dbReference type="SAM" id="MobiDB-lite"/>
    </source>
</evidence>
<dbReference type="InterPro" id="IPR048628">
    <property type="entry name" value="Sec3_C"/>
</dbReference>
<feature type="domain" description="Exocyst complex component Sec3 PIP2-binding N-terminal" evidence="6">
    <location>
        <begin position="116"/>
        <end position="203"/>
    </location>
</feature>